<dbReference type="Proteomes" id="UP000789572">
    <property type="component" value="Unassembled WGS sequence"/>
</dbReference>
<organism evidence="1 2">
    <name type="scientific">Paraglomus occultum</name>
    <dbReference type="NCBI Taxonomy" id="144539"/>
    <lineage>
        <taxon>Eukaryota</taxon>
        <taxon>Fungi</taxon>
        <taxon>Fungi incertae sedis</taxon>
        <taxon>Mucoromycota</taxon>
        <taxon>Glomeromycotina</taxon>
        <taxon>Glomeromycetes</taxon>
        <taxon>Paraglomerales</taxon>
        <taxon>Paraglomeraceae</taxon>
        <taxon>Paraglomus</taxon>
    </lineage>
</organism>
<comment type="caution">
    <text evidence="1">The sequence shown here is derived from an EMBL/GenBank/DDBJ whole genome shotgun (WGS) entry which is preliminary data.</text>
</comment>
<feature type="non-terminal residue" evidence="1">
    <location>
        <position position="56"/>
    </location>
</feature>
<name>A0A9N9GNR7_9GLOM</name>
<keyword evidence="2" id="KW-1185">Reference proteome</keyword>
<dbReference type="EMBL" id="CAJVPJ010002181">
    <property type="protein sequence ID" value="CAG8615007.1"/>
    <property type="molecule type" value="Genomic_DNA"/>
</dbReference>
<gene>
    <name evidence="1" type="ORF">POCULU_LOCUS8137</name>
</gene>
<protein>
    <submittedName>
        <fullName evidence="1">3117_t:CDS:1</fullName>
    </submittedName>
</protein>
<evidence type="ECO:0000313" key="2">
    <source>
        <dbReference type="Proteomes" id="UP000789572"/>
    </source>
</evidence>
<reference evidence="1" key="1">
    <citation type="submission" date="2021-06" db="EMBL/GenBank/DDBJ databases">
        <authorList>
            <person name="Kallberg Y."/>
            <person name="Tangrot J."/>
            <person name="Rosling A."/>
        </authorList>
    </citation>
    <scope>NUCLEOTIDE SEQUENCE</scope>
    <source>
        <strain evidence="1">IA702</strain>
    </source>
</reference>
<dbReference type="OrthoDB" id="2419500at2759"/>
<sequence length="56" mass="6153">MTAIKVNNSKYFPIGSILPPYKPESVNETQELFDSISVTPDITISEKAKFQCSASS</sequence>
<accession>A0A9N9GNR7</accession>
<dbReference type="AlphaFoldDB" id="A0A9N9GNR7"/>
<proteinExistence type="predicted"/>
<evidence type="ECO:0000313" key="1">
    <source>
        <dbReference type="EMBL" id="CAG8615007.1"/>
    </source>
</evidence>